<dbReference type="Pfam" id="PF00202">
    <property type="entry name" value="Aminotran_3"/>
    <property type="match status" value="1"/>
</dbReference>
<gene>
    <name evidence="3" type="ORF">MM415B02625_0010</name>
</gene>
<dbReference type="SUPFAM" id="SSF53383">
    <property type="entry name" value="PLP-dependent transferases"/>
    <property type="match status" value="1"/>
</dbReference>
<keyword evidence="3" id="KW-0808">Transferase</keyword>
<comment type="cofactor">
    <cofactor evidence="1">
        <name>pyridoxal 5'-phosphate</name>
        <dbReference type="ChEBI" id="CHEBI:597326"/>
    </cofactor>
</comment>
<proteinExistence type="predicted"/>
<dbReference type="GO" id="GO:0008483">
    <property type="term" value="F:transaminase activity"/>
    <property type="evidence" value="ECO:0007669"/>
    <property type="project" value="UniProtKB-KW"/>
</dbReference>
<name>A0A6M3L5C4_9ZZZZ</name>
<keyword evidence="2" id="KW-0663">Pyridoxal phosphate</keyword>
<dbReference type="InterPro" id="IPR015422">
    <property type="entry name" value="PyrdxlP-dep_Trfase_small"/>
</dbReference>
<sequence>MSRTIERSLDLYNRAVKVIPGGAQTLSKQYGRMIQGISPPMIEYGEGCKVWDYDDNEYIDWTASLGPIVLGYEYFDIGIFYRDYDPPDQVLLPMTNHLEVELAEKLVDIIPSAEMVRFFKSGSDATSAAVRLSRAIKNKSNVICSGYHGWSDWYACTLPEPRRKGTLYSTDYWNTFKINYGDLIELEYRFSSEKIACFILEPMNRQCPEKASRDYLIGVRKLCDKYGVILIFDEMIMGFRYAMAGGEEYFGVTPDLSCYGKAIANGFPLAALTGKRELMKEIEHLQVSGTNFGELLSIKAALETIKIIEKENVIDYLWFIGNRLSYDIKRLISNYNIGELVYLKGFGPWHSLVWADGASIQQNYFLQEMAKGGILYNRDFFSMLSHTDEDVKKTISVIERIFDTISGGGDLVLEGGAVNTDLFPR</sequence>
<evidence type="ECO:0000313" key="3">
    <source>
        <dbReference type="EMBL" id="QJA89032.1"/>
    </source>
</evidence>
<evidence type="ECO:0000256" key="2">
    <source>
        <dbReference type="ARBA" id="ARBA00022898"/>
    </source>
</evidence>
<dbReference type="InterPro" id="IPR005814">
    <property type="entry name" value="Aminotrans_3"/>
</dbReference>
<organism evidence="3">
    <name type="scientific">viral metagenome</name>
    <dbReference type="NCBI Taxonomy" id="1070528"/>
    <lineage>
        <taxon>unclassified sequences</taxon>
        <taxon>metagenomes</taxon>
        <taxon>organismal metagenomes</taxon>
    </lineage>
</organism>
<dbReference type="EMBL" id="MT142818">
    <property type="protein sequence ID" value="QJA89032.1"/>
    <property type="molecule type" value="Genomic_DNA"/>
</dbReference>
<reference evidence="3" key="1">
    <citation type="submission" date="2020-03" db="EMBL/GenBank/DDBJ databases">
        <title>The deep terrestrial virosphere.</title>
        <authorList>
            <person name="Holmfeldt K."/>
            <person name="Nilsson E."/>
            <person name="Simone D."/>
            <person name="Lopez-Fernandez M."/>
            <person name="Wu X."/>
            <person name="de Brujin I."/>
            <person name="Lundin D."/>
            <person name="Andersson A."/>
            <person name="Bertilsson S."/>
            <person name="Dopson M."/>
        </authorList>
    </citation>
    <scope>NUCLEOTIDE SEQUENCE</scope>
    <source>
        <strain evidence="3">MM415B02625</strain>
    </source>
</reference>
<dbReference type="GO" id="GO:0030170">
    <property type="term" value="F:pyridoxal phosphate binding"/>
    <property type="evidence" value="ECO:0007669"/>
    <property type="project" value="InterPro"/>
</dbReference>
<dbReference type="Gene3D" id="3.40.640.10">
    <property type="entry name" value="Type I PLP-dependent aspartate aminotransferase-like (Major domain)"/>
    <property type="match status" value="1"/>
</dbReference>
<accession>A0A6M3L5C4</accession>
<protein>
    <submittedName>
        <fullName evidence="3">Putative aminotransferase</fullName>
    </submittedName>
</protein>
<dbReference type="PANTHER" id="PTHR43713">
    <property type="entry name" value="GLUTAMATE-1-SEMIALDEHYDE 2,1-AMINOMUTASE"/>
    <property type="match status" value="1"/>
</dbReference>
<dbReference type="InterPro" id="IPR015424">
    <property type="entry name" value="PyrdxlP-dep_Trfase"/>
</dbReference>
<evidence type="ECO:0000256" key="1">
    <source>
        <dbReference type="ARBA" id="ARBA00001933"/>
    </source>
</evidence>
<dbReference type="AlphaFoldDB" id="A0A6M3L5C4"/>
<dbReference type="Gene3D" id="3.90.1150.10">
    <property type="entry name" value="Aspartate Aminotransferase, domain 1"/>
    <property type="match status" value="1"/>
</dbReference>
<dbReference type="InterPro" id="IPR015421">
    <property type="entry name" value="PyrdxlP-dep_Trfase_major"/>
</dbReference>
<keyword evidence="3" id="KW-0032">Aminotransferase</keyword>
<dbReference type="PANTHER" id="PTHR43713:SF3">
    <property type="entry name" value="GLUTAMATE-1-SEMIALDEHYDE 2,1-AMINOMUTASE 1, CHLOROPLASTIC-RELATED"/>
    <property type="match status" value="1"/>
</dbReference>